<gene>
    <name evidence="1" type="ORF">GCM10023187_16210</name>
</gene>
<name>A0ABP8K8C3_9BACT</name>
<keyword evidence="2" id="KW-1185">Reference proteome</keyword>
<comment type="caution">
    <text evidence="1">The sequence shown here is derived from an EMBL/GenBank/DDBJ whole genome shotgun (WGS) entry which is preliminary data.</text>
</comment>
<dbReference type="EMBL" id="BAABHB010000002">
    <property type="protein sequence ID" value="GAA4401739.1"/>
    <property type="molecule type" value="Genomic_DNA"/>
</dbReference>
<evidence type="ECO:0000313" key="1">
    <source>
        <dbReference type="EMBL" id="GAA4401739.1"/>
    </source>
</evidence>
<protein>
    <submittedName>
        <fullName evidence="1">Uncharacterized protein</fullName>
    </submittedName>
</protein>
<reference evidence="2" key="1">
    <citation type="journal article" date="2019" name="Int. J. Syst. Evol. Microbiol.">
        <title>The Global Catalogue of Microorganisms (GCM) 10K type strain sequencing project: providing services to taxonomists for standard genome sequencing and annotation.</title>
        <authorList>
            <consortium name="The Broad Institute Genomics Platform"/>
            <consortium name="The Broad Institute Genome Sequencing Center for Infectious Disease"/>
            <person name="Wu L."/>
            <person name="Ma J."/>
        </authorList>
    </citation>
    <scope>NUCLEOTIDE SEQUENCE [LARGE SCALE GENOMIC DNA]</scope>
    <source>
        <strain evidence="2">JCM 17925</strain>
    </source>
</reference>
<dbReference type="Proteomes" id="UP001500936">
    <property type="component" value="Unassembled WGS sequence"/>
</dbReference>
<dbReference type="RefSeq" id="WP_345265773.1">
    <property type="nucleotide sequence ID" value="NZ_BAABHB010000002.1"/>
</dbReference>
<accession>A0ABP8K8C3</accession>
<sequence>MNDMPLNPTDSPVSLVTWQQEIENMHYHYHLISVLLREPTNLPAETLHSYRHLQGELLKTVSRFARDLDRKPGTDTASPSANLGFLKKHTRIMKQINLHMRTHLFSQQ</sequence>
<organism evidence="1 2">
    <name type="scientific">Nibrella viscosa</name>
    <dbReference type="NCBI Taxonomy" id="1084524"/>
    <lineage>
        <taxon>Bacteria</taxon>
        <taxon>Pseudomonadati</taxon>
        <taxon>Bacteroidota</taxon>
        <taxon>Cytophagia</taxon>
        <taxon>Cytophagales</taxon>
        <taxon>Spirosomataceae</taxon>
        <taxon>Nibrella</taxon>
    </lineage>
</organism>
<proteinExistence type="predicted"/>
<evidence type="ECO:0000313" key="2">
    <source>
        <dbReference type="Proteomes" id="UP001500936"/>
    </source>
</evidence>